<name>B2ICR4_BEII9</name>
<accession>B2ICR4</accession>
<dbReference type="EMBL" id="CP001016">
    <property type="protein sequence ID" value="ACB95338.1"/>
    <property type="molecule type" value="Genomic_DNA"/>
</dbReference>
<keyword evidence="2" id="KW-1185">Reference proteome</keyword>
<proteinExistence type="predicted"/>
<reference evidence="2" key="1">
    <citation type="submission" date="2008-03" db="EMBL/GenBank/DDBJ databases">
        <title>Complete sequence of chromosome of Beijerinckia indica subsp. indica ATCC 9039.</title>
        <authorList>
            <consortium name="US DOE Joint Genome Institute"/>
            <person name="Copeland A."/>
            <person name="Lucas S."/>
            <person name="Lapidus A."/>
            <person name="Glavina del Rio T."/>
            <person name="Dalin E."/>
            <person name="Tice H."/>
            <person name="Bruce D."/>
            <person name="Goodwin L."/>
            <person name="Pitluck S."/>
            <person name="LaButti K."/>
            <person name="Schmutz J."/>
            <person name="Larimer F."/>
            <person name="Land M."/>
            <person name="Hauser L."/>
            <person name="Kyrpides N."/>
            <person name="Mikhailova N."/>
            <person name="Dunfield P.F."/>
            <person name="Dedysh S.N."/>
            <person name="Liesack W."/>
            <person name="Saw J.H."/>
            <person name="Alam M."/>
            <person name="Chen Y."/>
            <person name="Murrell J.C."/>
            <person name="Richardson P."/>
        </authorList>
    </citation>
    <scope>NUCLEOTIDE SEQUENCE [LARGE SCALE GENOMIC DNA]</scope>
    <source>
        <strain evidence="2">ATCC 9039 / DSM 1715 / NCIMB 8712</strain>
    </source>
</reference>
<dbReference type="KEGG" id="bid:Bind_1708"/>
<organism evidence="1 2">
    <name type="scientific">Beijerinckia indica subsp. indica (strain ATCC 9039 / DSM 1715 / NCIMB 8712)</name>
    <dbReference type="NCBI Taxonomy" id="395963"/>
    <lineage>
        <taxon>Bacteria</taxon>
        <taxon>Pseudomonadati</taxon>
        <taxon>Pseudomonadota</taxon>
        <taxon>Alphaproteobacteria</taxon>
        <taxon>Hyphomicrobiales</taxon>
        <taxon>Beijerinckiaceae</taxon>
        <taxon>Beijerinckia</taxon>
    </lineage>
</organism>
<dbReference type="HOGENOM" id="CLU_186922_1_0_5"/>
<gene>
    <name evidence="1" type="ordered locus">Bind_1708</name>
</gene>
<dbReference type="eggNOG" id="ENOG5032ZMN">
    <property type="taxonomic scope" value="Bacteria"/>
</dbReference>
<dbReference type="Proteomes" id="UP000001695">
    <property type="component" value="Chromosome"/>
</dbReference>
<reference evidence="1 2" key="2">
    <citation type="journal article" date="2010" name="J. Bacteriol.">
        <title>Complete genome sequence of Beijerinckia indica subsp. indica.</title>
        <authorList>
            <person name="Tamas I."/>
            <person name="Dedysh S.N."/>
            <person name="Liesack W."/>
            <person name="Stott M.B."/>
            <person name="Alam M."/>
            <person name="Murrell J.C."/>
            <person name="Dunfield P.F."/>
        </authorList>
    </citation>
    <scope>NUCLEOTIDE SEQUENCE [LARGE SCALE GENOMIC DNA]</scope>
    <source>
        <strain evidence="2">ATCC 9039 / DSM 1715 / NCIMB 8712</strain>
    </source>
</reference>
<dbReference type="RefSeq" id="WP_012384695.1">
    <property type="nucleotide sequence ID" value="NC_010581.1"/>
</dbReference>
<protein>
    <submittedName>
        <fullName evidence="1">Uncharacterized protein</fullName>
    </submittedName>
</protein>
<evidence type="ECO:0000313" key="1">
    <source>
        <dbReference type="EMBL" id="ACB95338.1"/>
    </source>
</evidence>
<dbReference type="OrthoDB" id="7584850at2"/>
<dbReference type="AlphaFoldDB" id="B2ICR4"/>
<sequence>MSDAYAIQIAGSTVGIVARDRQDKTFNFFAATREFNALEGCRFLDPIAAEQAARHLRKHGSPPSQRRVQI</sequence>
<evidence type="ECO:0000313" key="2">
    <source>
        <dbReference type="Proteomes" id="UP000001695"/>
    </source>
</evidence>